<dbReference type="Proteomes" id="UP000828384">
    <property type="component" value="Segment"/>
</dbReference>
<sequence>MATLSLNPMATTNAAGTFGVQSDGYIQGVAMDDPANRFNLVGGTVASTETTPLWGGIPIAEMIPGTRSRPTGSNIRRATGLADLEGFTVFNQAHNGLTTPNSPVPLYAAGMSCSYYRLGSNMRVPLKASADVVALGANGTASVKTALAWDFVNNQLETVAGASYSGADLTTTALTFANGVATATFAAAHGIAAGKFITVSGAVPAAYNGTYQVQSVPSATTLTFVPASAPSGAATTQATVGAPNATAQAAFTLPVKIIGIQSGNSMTVSYNASTGYLTWNKTDSCALVLL</sequence>
<protein>
    <submittedName>
        <fullName evidence="1">Endosialidase</fullName>
    </submittedName>
</protein>
<evidence type="ECO:0000313" key="1">
    <source>
        <dbReference type="EMBL" id="UGC97718.1"/>
    </source>
</evidence>
<gene>
    <name evidence="1" type="ORF">pdc_05</name>
</gene>
<dbReference type="EMBL" id="OL396571">
    <property type="protein sequence ID" value="UGC97718.1"/>
    <property type="molecule type" value="Genomic_DNA"/>
</dbReference>
<proteinExistence type="predicted"/>
<evidence type="ECO:0000313" key="2">
    <source>
        <dbReference type="Proteomes" id="UP000828384"/>
    </source>
</evidence>
<dbReference type="Gene3D" id="2.40.30.20">
    <property type="match status" value="1"/>
</dbReference>
<reference evidence="1" key="1">
    <citation type="journal article" date="2022" name="Curr. Microbiol.">
        <title>Isolation, Characterization, and Comparative Genomic Analysis of vB_Pd_C23, a Novel Bacteriophage of Pantoea dispersa.</title>
        <authorList>
            <person name="Grami E."/>
            <person name="Laadouze I."/>
            <person name="Ben Tiba S."/>
            <person name="Hafiane A."/>
            <person name="Sealey K.S."/>
            <person name="Saidi N."/>
        </authorList>
    </citation>
    <scope>NUCLEOTIDE SEQUENCE</scope>
</reference>
<keyword evidence="2" id="KW-1185">Reference proteome</keyword>
<accession>A0AAE8YIM3</accession>
<organism evidence="1 2">
    <name type="scientific">Pantoea phage PdC23</name>
    <dbReference type="NCBI Taxonomy" id="2894356"/>
    <lineage>
        <taxon>Viruses</taxon>
        <taxon>Duplodnaviria</taxon>
        <taxon>Heunggongvirae</taxon>
        <taxon>Uroviricota</taxon>
        <taxon>Caudoviricetes</taxon>
        <taxon>Felixviridae</taxon>
        <taxon>Certevirus</taxon>
        <taxon>Certevirus C23</taxon>
    </lineage>
</organism>
<dbReference type="InterPro" id="IPR023366">
    <property type="entry name" value="ATP_synth_asu-like_sf"/>
</dbReference>
<name>A0AAE8YIM3_9CAUD</name>